<dbReference type="Proteomes" id="UP000176800">
    <property type="component" value="Unassembled WGS sequence"/>
</dbReference>
<dbReference type="EMBL" id="MHWE01000010">
    <property type="protein sequence ID" value="OHB04186.1"/>
    <property type="molecule type" value="Genomic_DNA"/>
</dbReference>
<gene>
    <name evidence="1" type="ORF">A3B14_02125</name>
</gene>
<comment type="caution">
    <text evidence="1">The sequence shown here is derived from an EMBL/GenBank/DDBJ whole genome shotgun (WGS) entry which is preliminary data.</text>
</comment>
<sequence>MTTQEVWSNSDAAALKLSTPLQIEMRGLAVGRFGKHEVEVAAAKLLLFFRSRGEWTRFTIRELVEFYNSQGWDPDLMFFGLSGVWYDDASLKQANREEWTDAPPYLVLFTDGRYAITEKFIRACMEL</sequence>
<dbReference type="AlphaFoldDB" id="A0A1G2U3U1"/>
<evidence type="ECO:0000313" key="2">
    <source>
        <dbReference type="Proteomes" id="UP000176800"/>
    </source>
</evidence>
<protein>
    <submittedName>
        <fullName evidence="1">Uncharacterized protein</fullName>
    </submittedName>
</protein>
<organism evidence="1 2">
    <name type="scientific">Candidatus Zambryskibacteria bacterium RIFCSPLOWO2_01_FULL_45_21</name>
    <dbReference type="NCBI Taxonomy" id="1802761"/>
    <lineage>
        <taxon>Bacteria</taxon>
        <taxon>Candidatus Zambryskiibacteriota</taxon>
    </lineage>
</organism>
<accession>A0A1G2U3U1</accession>
<proteinExistence type="predicted"/>
<reference evidence="1 2" key="1">
    <citation type="journal article" date="2016" name="Nat. Commun.">
        <title>Thousands of microbial genomes shed light on interconnected biogeochemical processes in an aquifer system.</title>
        <authorList>
            <person name="Anantharaman K."/>
            <person name="Brown C.T."/>
            <person name="Hug L.A."/>
            <person name="Sharon I."/>
            <person name="Castelle C.J."/>
            <person name="Probst A.J."/>
            <person name="Thomas B.C."/>
            <person name="Singh A."/>
            <person name="Wilkins M.J."/>
            <person name="Karaoz U."/>
            <person name="Brodie E.L."/>
            <person name="Williams K.H."/>
            <person name="Hubbard S.S."/>
            <person name="Banfield J.F."/>
        </authorList>
    </citation>
    <scope>NUCLEOTIDE SEQUENCE [LARGE SCALE GENOMIC DNA]</scope>
</reference>
<name>A0A1G2U3U1_9BACT</name>
<evidence type="ECO:0000313" key="1">
    <source>
        <dbReference type="EMBL" id="OHB04186.1"/>
    </source>
</evidence>